<dbReference type="RefSeq" id="WP_160161712.1">
    <property type="nucleotide sequence ID" value="NZ_BIFH01000035.1"/>
</dbReference>
<dbReference type="InterPro" id="IPR011009">
    <property type="entry name" value="Kinase-like_dom_sf"/>
</dbReference>
<gene>
    <name evidence="2" type="ORF">EHYA_07619</name>
</gene>
<dbReference type="InterPro" id="IPR002575">
    <property type="entry name" value="Aminoglycoside_PTrfase"/>
</dbReference>
<dbReference type="Gene3D" id="3.90.1200.10">
    <property type="match status" value="1"/>
</dbReference>
<comment type="caution">
    <text evidence="2">The sequence shown here is derived from an EMBL/GenBank/DDBJ whole genome shotgun (WGS) entry which is preliminary data.</text>
</comment>
<dbReference type="Proteomes" id="UP000286931">
    <property type="component" value="Unassembled WGS sequence"/>
</dbReference>
<protein>
    <recommendedName>
        <fullName evidence="1">Aminoglycoside phosphotransferase domain-containing protein</fullName>
    </recommendedName>
</protein>
<dbReference type="SUPFAM" id="SSF56112">
    <property type="entry name" value="Protein kinase-like (PK-like)"/>
    <property type="match status" value="1"/>
</dbReference>
<keyword evidence="3" id="KW-1185">Reference proteome</keyword>
<evidence type="ECO:0000259" key="1">
    <source>
        <dbReference type="Pfam" id="PF01636"/>
    </source>
</evidence>
<proteinExistence type="predicted"/>
<name>A0A401YZ81_9ACTN</name>
<reference evidence="2 3" key="1">
    <citation type="submission" date="2018-12" db="EMBL/GenBank/DDBJ databases">
        <title>Draft genome sequence of Embleya hyalina NBRC 13850T.</title>
        <authorList>
            <person name="Komaki H."/>
            <person name="Hosoyama A."/>
            <person name="Kimura A."/>
            <person name="Ichikawa N."/>
            <person name="Tamura T."/>
        </authorList>
    </citation>
    <scope>NUCLEOTIDE SEQUENCE [LARGE SCALE GENOMIC DNA]</scope>
    <source>
        <strain evidence="2 3">NBRC 13850</strain>
    </source>
</reference>
<evidence type="ECO:0000313" key="2">
    <source>
        <dbReference type="EMBL" id="GCD99897.1"/>
    </source>
</evidence>
<evidence type="ECO:0000313" key="3">
    <source>
        <dbReference type="Proteomes" id="UP000286931"/>
    </source>
</evidence>
<dbReference type="EMBL" id="BIFH01000035">
    <property type="protein sequence ID" value="GCD99897.1"/>
    <property type="molecule type" value="Genomic_DNA"/>
</dbReference>
<dbReference type="Pfam" id="PF01636">
    <property type="entry name" value="APH"/>
    <property type="match status" value="1"/>
</dbReference>
<dbReference type="OrthoDB" id="2570531at2"/>
<organism evidence="2 3">
    <name type="scientific">Embleya hyalina</name>
    <dbReference type="NCBI Taxonomy" id="516124"/>
    <lineage>
        <taxon>Bacteria</taxon>
        <taxon>Bacillati</taxon>
        <taxon>Actinomycetota</taxon>
        <taxon>Actinomycetes</taxon>
        <taxon>Kitasatosporales</taxon>
        <taxon>Streptomycetaceae</taxon>
        <taxon>Embleya</taxon>
    </lineage>
</organism>
<accession>A0A401YZ81</accession>
<sequence length="262" mass="27769">MSATWYEALPVYVRRAVIGQIGGVKPGPAATDPHTSCAAGIVIRGDGERVFLKASSRIRNPHSAASQGYEVIAANLVAPLGISPRLIRSLSVDEWSVLLVHEAPGRPADYSPGSADLPLLVQALRAVGTVQLAPGSGLPTVVDRFGPHLAPAHRSLLQGSSLLHYDVSPGNTRVSNDGTLALLDWGRASIGPAWVEAAGMYRWLVYAGHTHTSAMRWVLEVCPAWNSVSRSARSAYLAAARSEIPDPPEHCEGWLPLLVGSA</sequence>
<dbReference type="AlphaFoldDB" id="A0A401YZ81"/>
<feature type="domain" description="Aminoglycoside phosphotransferase" evidence="1">
    <location>
        <begin position="157"/>
        <end position="204"/>
    </location>
</feature>